<feature type="compositionally biased region" description="Polar residues" evidence="1">
    <location>
        <begin position="245"/>
        <end position="257"/>
    </location>
</feature>
<dbReference type="Proteomes" id="UP000322791">
    <property type="component" value="Unassembled WGS sequence"/>
</dbReference>
<keyword evidence="5" id="KW-1185">Reference proteome</keyword>
<evidence type="ECO:0000256" key="1">
    <source>
        <dbReference type="SAM" id="MobiDB-lite"/>
    </source>
</evidence>
<feature type="region of interest" description="Disordered" evidence="1">
    <location>
        <begin position="287"/>
        <end position="307"/>
    </location>
</feature>
<keyword evidence="2" id="KW-0812">Transmembrane</keyword>
<sequence>MPTPNLSDEELDALFRRATEAYPAEDGSAAWQGMEHQLNTLAQHRAAYQQVLRWFAAEIATVAVLLLVWFTYHPLSGKASASPVARISATPLVPAGPAATSGSDTAPSAPLRQAKPTEQSPLAPTAGSTLASNEPAAQTAPRGVALTTILPRPRQRRSFLPLLPSPHRSRLVQHTSAADFEDVEATSAKSRSSAGLLAVAVSHPTSPPPQPSSTVESSTATASSPLPAPAISSPSLASAARHTASVDQPTTEPTPTISVAPAEFAPTIISADSVSQEAKAPVNSLALADTPPALPDSAHAPEPKRKATPPAYRFGLLVQYAPEVSTVRFSPISKAGSNVGGQVEYFFTNRLSVNVGVLRAMKRYQARGTDYHARPAYLPSSIDIDEVDADCRMVDIPLNVRYALRVQPKYQLFASAGLSSLLMRDERYVYYYDYYNRPVQREWRVQKGSNHWLSVVNLSVGYERQVAARWGLRAEPFVKIPLGGVGAGQVRLSSAGVFFGAQYRLLRAAALPH</sequence>
<dbReference type="SUPFAM" id="SSF56925">
    <property type="entry name" value="OMPA-like"/>
    <property type="match status" value="1"/>
</dbReference>
<organism evidence="4 5">
    <name type="scientific">Hymenobacter lutimineralis</name>
    <dbReference type="NCBI Taxonomy" id="2606448"/>
    <lineage>
        <taxon>Bacteria</taxon>
        <taxon>Pseudomonadati</taxon>
        <taxon>Bacteroidota</taxon>
        <taxon>Cytophagia</taxon>
        <taxon>Cytophagales</taxon>
        <taxon>Hymenobacteraceae</taxon>
        <taxon>Hymenobacter</taxon>
    </lineage>
</organism>
<keyword evidence="2" id="KW-0472">Membrane</keyword>
<dbReference type="InterPro" id="IPR011250">
    <property type="entry name" value="OMP/PagP_B-barrel"/>
</dbReference>
<dbReference type="Pfam" id="PF13568">
    <property type="entry name" value="OMP_b-brl_2"/>
    <property type="match status" value="1"/>
</dbReference>
<dbReference type="InterPro" id="IPR025665">
    <property type="entry name" value="Beta-barrel_OMP_2"/>
</dbReference>
<protein>
    <submittedName>
        <fullName evidence="4">Outer membrane beta-barrel protein</fullName>
    </submittedName>
</protein>
<proteinExistence type="predicted"/>
<evidence type="ECO:0000256" key="2">
    <source>
        <dbReference type="SAM" id="Phobius"/>
    </source>
</evidence>
<name>A0A5D6V3H2_9BACT</name>
<feature type="transmembrane region" description="Helical" evidence="2">
    <location>
        <begin position="51"/>
        <end position="72"/>
    </location>
</feature>
<reference evidence="4 5" key="1">
    <citation type="submission" date="2019-08" db="EMBL/GenBank/DDBJ databases">
        <authorList>
            <person name="Seo M.-J."/>
        </authorList>
    </citation>
    <scope>NUCLEOTIDE SEQUENCE [LARGE SCALE GENOMIC DNA]</scope>
    <source>
        <strain evidence="4 5">KIGAM108</strain>
    </source>
</reference>
<comment type="caution">
    <text evidence="4">The sequence shown here is derived from an EMBL/GenBank/DDBJ whole genome shotgun (WGS) entry which is preliminary data.</text>
</comment>
<feature type="region of interest" description="Disordered" evidence="1">
    <location>
        <begin position="95"/>
        <end position="144"/>
    </location>
</feature>
<dbReference type="EMBL" id="VTHL01000009">
    <property type="protein sequence ID" value="TYZ09598.1"/>
    <property type="molecule type" value="Genomic_DNA"/>
</dbReference>
<feature type="compositionally biased region" description="Low complexity" evidence="1">
    <location>
        <begin position="212"/>
        <end position="240"/>
    </location>
</feature>
<feature type="region of interest" description="Disordered" evidence="1">
    <location>
        <begin position="201"/>
        <end position="259"/>
    </location>
</feature>
<accession>A0A5D6V3H2</accession>
<keyword evidence="2" id="KW-1133">Transmembrane helix</keyword>
<feature type="compositionally biased region" description="Polar residues" evidence="1">
    <location>
        <begin position="116"/>
        <end position="136"/>
    </location>
</feature>
<evidence type="ECO:0000259" key="3">
    <source>
        <dbReference type="Pfam" id="PF13568"/>
    </source>
</evidence>
<evidence type="ECO:0000313" key="4">
    <source>
        <dbReference type="EMBL" id="TYZ09598.1"/>
    </source>
</evidence>
<dbReference type="AlphaFoldDB" id="A0A5D6V3H2"/>
<evidence type="ECO:0000313" key="5">
    <source>
        <dbReference type="Proteomes" id="UP000322791"/>
    </source>
</evidence>
<gene>
    <name evidence="4" type="ORF">FY528_10170</name>
</gene>
<feature type="domain" description="Outer membrane protein beta-barrel" evidence="3">
    <location>
        <begin position="333"/>
        <end position="471"/>
    </location>
</feature>